<dbReference type="Proteomes" id="UP000326757">
    <property type="component" value="Unassembled WGS sequence"/>
</dbReference>
<dbReference type="CDD" id="cd15505">
    <property type="entry name" value="PHD_ING"/>
    <property type="match status" value="1"/>
</dbReference>
<organism evidence="9 10">
    <name type="scientific">Monilinia laxa</name>
    <name type="common">Brown rot fungus</name>
    <name type="synonym">Sclerotinia laxa</name>
    <dbReference type="NCBI Taxonomy" id="61186"/>
    <lineage>
        <taxon>Eukaryota</taxon>
        <taxon>Fungi</taxon>
        <taxon>Dikarya</taxon>
        <taxon>Ascomycota</taxon>
        <taxon>Pezizomycotina</taxon>
        <taxon>Leotiomycetes</taxon>
        <taxon>Helotiales</taxon>
        <taxon>Sclerotiniaceae</taxon>
        <taxon>Monilinia</taxon>
    </lineage>
</organism>
<dbReference type="SMART" id="SM01408">
    <property type="entry name" value="ING"/>
    <property type="match status" value="1"/>
</dbReference>
<dbReference type="GO" id="GO:0005783">
    <property type="term" value="C:endoplasmic reticulum"/>
    <property type="evidence" value="ECO:0007669"/>
    <property type="project" value="TreeGrafter"/>
</dbReference>
<dbReference type="PANTHER" id="PTHR10291:SF43">
    <property type="entry name" value="DEHYDRODOLICHYL DIPHOSPHATE SYNTHASE COMPLEX SUBUNIT DHDDS"/>
    <property type="match status" value="1"/>
</dbReference>
<evidence type="ECO:0000256" key="3">
    <source>
        <dbReference type="ARBA" id="ARBA00022723"/>
    </source>
</evidence>
<dbReference type="InterPro" id="IPR001965">
    <property type="entry name" value="Znf_PHD"/>
</dbReference>
<feature type="compositionally biased region" description="Polar residues" evidence="6">
    <location>
        <begin position="896"/>
        <end position="912"/>
    </location>
</feature>
<dbReference type="Gene3D" id="3.40.1180.10">
    <property type="entry name" value="Decaprenyl diphosphate synthase-like"/>
    <property type="match status" value="1"/>
</dbReference>
<accession>A0A5N6KN79</accession>
<evidence type="ECO:0000256" key="6">
    <source>
        <dbReference type="SAM" id="MobiDB-lite"/>
    </source>
</evidence>
<feature type="compositionally biased region" description="Basic residues" evidence="6">
    <location>
        <begin position="797"/>
        <end position="806"/>
    </location>
</feature>
<sequence>MQWHDETCNRSTCRSPATYDTIPANSKGIRQYFNIHLLQHNKLGYYTSTSKRKADTHPTYTVILPSTQHQSFSRHTALGSSCCAASLHTASMSSRHVSQLRKWMLASPPIEWGIDKLRELLIGALRQGPIPQHVAFVMDGNRRFARSHKIETVEGHNLGFEALARILEVCYKSGVKVVTVYAFSIENFKRSKYEVDALMEMAKVKLVQLAQHGDLLDRYGASVRVLGQRNLVKDDVLEAIDRAVEMTKDNGDCALNICFPYTSRDEIATAIKTTVENYSTPTYTQQRPFSQTRISQKLKSRNISSISNSALRASSPTPSNLSEPDESVSSSTTLNPESPPTSSPETGVFPDPELISIDTLAENLFTAGDPPLDLLIRTSGVNRLSDFMLWQCHETTEIVFLDCLWPEFDLWQFLPVLVEWQWKQKHVEEKAQGNGTKALNMGVWEFQSDFIFVLEIDNRPVAANSILKGWLTRICMQKLQNLPNFLLEFLSWLSKFTSTLTMKTTKAPPSDPSSSRRAQPLRQTRNNPPRSSLPGSRPLGSRGSTGGSDGVPNADQTVEIFPAITQFADAISALPKELVRHFTLLKEVDAKVFGPEEELARLVDIALNTPPPTTTLNYPSNSRSASTNGNNHSASINGSLANGNGGPAGMVTEMQGESRHFQACASYMQNMLVSLDEKNHVISTASEALNKQLARLDQCFPYIEKEVSEEARYGSTTHWAYPENRTSKSNPGSSSRRDAPPTNTPSAIAQQQLADELAARSDARRQALLARKGAKAQHADSDFDDTQEGKKADSNKRPHGNSKARKAATAEASTSVGLGITNGNGTNGNPPKRRKVEKTTNAGPSAERSLNGVFAGNGTVSKGKAASPRSTPVPDGTKKPARARAAPNGQARKRNNTVNSAMSPSLASSPIRTTFPDIRPPVRASPAPTNGARPASARARQNSVQSIADTARRPPSSTSNKPNGNASGTPDLAAAASVTGKTVQEVKATMKEAGTNGKGEHLLEDAQPQNPEILGAIVVGHSKENMKREETVESNGDPMQGIQSTTVTTTKSGRASKPSTPAIPSFVEPVRSRSSRSVPDPVSTAKRSHKKGAGAAAQLIAQQNMELDDTTSSAQGDDEDAEIDADEPTYCYCNAVSYGEMVACDDLSCEKEWFHLDCVGLKVAPKGNAKWYCDDLGKLQQDNGVFRYGFDTLVAHSLQLYGAYRPIGVWISGVNLFGDGG</sequence>
<dbReference type="GO" id="GO:1904423">
    <property type="term" value="C:dehydrodolichyl diphosphate synthase complex"/>
    <property type="evidence" value="ECO:0007669"/>
    <property type="project" value="TreeGrafter"/>
</dbReference>
<feature type="region of interest" description="Disordered" evidence="6">
    <location>
        <begin position="613"/>
        <end position="652"/>
    </location>
</feature>
<dbReference type="SUPFAM" id="SSF64005">
    <property type="entry name" value="Undecaprenyl diphosphate synthase"/>
    <property type="match status" value="1"/>
</dbReference>
<dbReference type="InterPro" id="IPR018520">
    <property type="entry name" value="UPP_synth-like_CS"/>
</dbReference>
<dbReference type="InterPro" id="IPR024610">
    <property type="entry name" value="ING_N_histone-binding"/>
</dbReference>
<keyword evidence="2" id="KW-0808">Transferase</keyword>
<dbReference type="PROSITE" id="PS01066">
    <property type="entry name" value="UPP_SYNTHASE"/>
    <property type="match status" value="1"/>
</dbReference>
<evidence type="ECO:0000259" key="8">
    <source>
        <dbReference type="SMART" id="SM01408"/>
    </source>
</evidence>
<evidence type="ECO:0000256" key="4">
    <source>
        <dbReference type="ARBA" id="ARBA00022771"/>
    </source>
</evidence>
<dbReference type="PANTHER" id="PTHR10291">
    <property type="entry name" value="DEHYDRODOLICHYL DIPHOSPHATE SYNTHASE FAMILY MEMBER"/>
    <property type="match status" value="1"/>
</dbReference>
<evidence type="ECO:0000256" key="1">
    <source>
        <dbReference type="ARBA" id="ARBA00005432"/>
    </source>
</evidence>
<dbReference type="GO" id="GO:0016020">
    <property type="term" value="C:membrane"/>
    <property type="evidence" value="ECO:0007669"/>
    <property type="project" value="TreeGrafter"/>
</dbReference>
<dbReference type="Gene3D" id="3.30.40.10">
    <property type="entry name" value="Zinc/RING finger domain, C3HC4 (zinc finger)"/>
    <property type="match status" value="1"/>
</dbReference>
<feature type="region of interest" description="Disordered" evidence="6">
    <location>
        <begin position="503"/>
        <end position="554"/>
    </location>
</feature>
<keyword evidence="4" id="KW-0863">Zinc-finger</keyword>
<evidence type="ECO:0000259" key="7">
    <source>
        <dbReference type="SMART" id="SM00249"/>
    </source>
</evidence>
<keyword evidence="3" id="KW-0479">Metal-binding</keyword>
<dbReference type="Pfam" id="PF01255">
    <property type="entry name" value="Prenyltransf"/>
    <property type="match status" value="1"/>
</dbReference>
<evidence type="ECO:0008006" key="11">
    <source>
        <dbReference type="Google" id="ProtNLM"/>
    </source>
</evidence>
<dbReference type="NCBIfam" id="TIGR00055">
    <property type="entry name" value="uppS"/>
    <property type="match status" value="1"/>
</dbReference>
<dbReference type="GO" id="GO:0016094">
    <property type="term" value="P:polyprenol biosynthetic process"/>
    <property type="evidence" value="ECO:0007669"/>
    <property type="project" value="TreeGrafter"/>
</dbReference>
<dbReference type="SMART" id="SM00249">
    <property type="entry name" value="PHD"/>
    <property type="match status" value="1"/>
</dbReference>
<keyword evidence="10" id="KW-1185">Reference proteome</keyword>
<dbReference type="SUPFAM" id="SSF57903">
    <property type="entry name" value="FYVE/PHD zinc finger"/>
    <property type="match status" value="1"/>
</dbReference>
<dbReference type="GO" id="GO:0008270">
    <property type="term" value="F:zinc ion binding"/>
    <property type="evidence" value="ECO:0007669"/>
    <property type="project" value="UniProtKB-KW"/>
</dbReference>
<feature type="region of interest" description="Disordered" evidence="6">
    <location>
        <begin position="1031"/>
        <end position="1096"/>
    </location>
</feature>
<dbReference type="Gene3D" id="6.10.140.1740">
    <property type="match status" value="1"/>
</dbReference>
<dbReference type="GO" id="GO:0045547">
    <property type="term" value="F:ditrans,polycis-polyprenyl diphosphate synthase [(2E,6E)-farnesyl diphosphate specific] activity"/>
    <property type="evidence" value="ECO:0007669"/>
    <property type="project" value="TreeGrafter"/>
</dbReference>
<feature type="compositionally biased region" description="Polar residues" evidence="6">
    <location>
        <begin position="616"/>
        <end position="642"/>
    </location>
</feature>
<name>A0A5N6KN79_MONLA</name>
<comment type="caution">
    <text evidence="9">The sequence shown here is derived from an EMBL/GenBank/DDBJ whole genome shotgun (WGS) entry which is preliminary data.</text>
</comment>
<dbReference type="CDD" id="cd00475">
    <property type="entry name" value="Cis_IPPS"/>
    <property type="match status" value="1"/>
</dbReference>
<dbReference type="EMBL" id="VIGI01000001">
    <property type="protein sequence ID" value="KAB8304549.1"/>
    <property type="molecule type" value="Genomic_DNA"/>
</dbReference>
<feature type="compositionally biased region" description="Polar residues" evidence="6">
    <location>
        <begin position="939"/>
        <end position="948"/>
    </location>
</feature>
<feature type="compositionally biased region" description="Low complexity" evidence="6">
    <location>
        <begin position="525"/>
        <end position="542"/>
    </location>
</feature>
<proteinExistence type="inferred from homology"/>
<dbReference type="GO" id="GO:0005811">
    <property type="term" value="C:lipid droplet"/>
    <property type="evidence" value="ECO:0007669"/>
    <property type="project" value="TreeGrafter"/>
</dbReference>
<feature type="domain" description="Inhibitor of growth protein N-terminal histone-binding" evidence="8">
    <location>
        <begin position="563"/>
        <end position="703"/>
    </location>
</feature>
<dbReference type="HAMAP" id="MF_01139">
    <property type="entry name" value="ISPT"/>
    <property type="match status" value="1"/>
</dbReference>
<feature type="domain" description="Zinc finger PHD-type" evidence="7">
    <location>
        <begin position="1130"/>
        <end position="1177"/>
    </location>
</feature>
<feature type="region of interest" description="Disordered" evidence="6">
    <location>
        <begin position="718"/>
        <end position="745"/>
    </location>
</feature>
<feature type="region of interest" description="Disordered" evidence="6">
    <location>
        <begin position="769"/>
        <end position="980"/>
    </location>
</feature>
<evidence type="ECO:0000313" key="10">
    <source>
        <dbReference type="Proteomes" id="UP000326757"/>
    </source>
</evidence>
<dbReference type="InterPro" id="IPR001441">
    <property type="entry name" value="UPP_synth-like"/>
</dbReference>
<comment type="similarity">
    <text evidence="1">Belongs to the UPP synthase family.</text>
</comment>
<dbReference type="AlphaFoldDB" id="A0A5N6KN79"/>
<feature type="compositionally biased region" description="Polar residues" evidence="6">
    <location>
        <begin position="1041"/>
        <end position="1059"/>
    </location>
</feature>
<dbReference type="Pfam" id="PF12998">
    <property type="entry name" value="ING"/>
    <property type="match status" value="1"/>
</dbReference>
<feature type="compositionally biased region" description="Polar residues" evidence="6">
    <location>
        <begin position="955"/>
        <end position="968"/>
    </location>
</feature>
<keyword evidence="5" id="KW-0862">Zinc</keyword>
<dbReference type="GO" id="GO:0000785">
    <property type="term" value="C:chromatin"/>
    <property type="evidence" value="ECO:0007669"/>
    <property type="project" value="UniProtKB-ARBA"/>
</dbReference>
<evidence type="ECO:0000256" key="2">
    <source>
        <dbReference type="ARBA" id="ARBA00022679"/>
    </source>
</evidence>
<gene>
    <name evidence="9" type="ORF">EYC80_003932</name>
</gene>
<dbReference type="OrthoDB" id="4173905at2759"/>
<dbReference type="InterPro" id="IPR036424">
    <property type="entry name" value="UPP_synth-like_sf"/>
</dbReference>
<feature type="region of interest" description="Disordered" evidence="6">
    <location>
        <begin position="308"/>
        <end position="349"/>
    </location>
</feature>
<protein>
    <recommendedName>
        <fullName evidence="11">Inhibitor of growth protein N-terminal histone-binding domain-containing protein</fullName>
    </recommendedName>
</protein>
<dbReference type="InterPro" id="IPR011011">
    <property type="entry name" value="Znf_FYVE_PHD"/>
</dbReference>
<evidence type="ECO:0000313" key="9">
    <source>
        <dbReference type="EMBL" id="KAB8304549.1"/>
    </source>
</evidence>
<feature type="compositionally biased region" description="Basic and acidic residues" evidence="6">
    <location>
        <begin position="777"/>
        <end position="796"/>
    </location>
</feature>
<dbReference type="InterPro" id="IPR013083">
    <property type="entry name" value="Znf_RING/FYVE/PHD"/>
</dbReference>
<evidence type="ECO:0000256" key="5">
    <source>
        <dbReference type="ARBA" id="ARBA00022833"/>
    </source>
</evidence>
<reference evidence="9 10" key="1">
    <citation type="submission" date="2019-06" db="EMBL/GenBank/DDBJ databases">
        <title>Genome Sequence of the Brown Rot Fungal Pathogen Monilinia laxa.</title>
        <authorList>
            <person name="De Miccolis Angelini R.M."/>
            <person name="Landi L."/>
            <person name="Abate D."/>
            <person name="Pollastro S."/>
            <person name="Romanazzi G."/>
            <person name="Faretra F."/>
        </authorList>
    </citation>
    <scope>NUCLEOTIDE SEQUENCE [LARGE SCALE GENOMIC DNA]</scope>
    <source>
        <strain evidence="9 10">Mlax316</strain>
    </source>
</reference>